<keyword evidence="3" id="KW-0472">Membrane</keyword>
<dbReference type="Proteomes" id="UP000800040">
    <property type="component" value="Unassembled WGS sequence"/>
</dbReference>
<dbReference type="SUPFAM" id="SSF57701">
    <property type="entry name" value="Zn2/Cys6 DNA-binding domain"/>
    <property type="match status" value="1"/>
</dbReference>
<proteinExistence type="predicted"/>
<feature type="compositionally biased region" description="Polar residues" evidence="2">
    <location>
        <begin position="26"/>
        <end position="36"/>
    </location>
</feature>
<organism evidence="5 6">
    <name type="scientific">Decorospora gaudefroyi</name>
    <dbReference type="NCBI Taxonomy" id="184978"/>
    <lineage>
        <taxon>Eukaryota</taxon>
        <taxon>Fungi</taxon>
        <taxon>Dikarya</taxon>
        <taxon>Ascomycota</taxon>
        <taxon>Pezizomycotina</taxon>
        <taxon>Dothideomycetes</taxon>
        <taxon>Pleosporomycetidae</taxon>
        <taxon>Pleosporales</taxon>
        <taxon>Pleosporineae</taxon>
        <taxon>Pleosporaceae</taxon>
        <taxon>Decorospora</taxon>
    </lineage>
</organism>
<dbReference type="OrthoDB" id="4685598at2759"/>
<dbReference type="SMART" id="SM00066">
    <property type="entry name" value="GAL4"/>
    <property type="match status" value="1"/>
</dbReference>
<evidence type="ECO:0000313" key="5">
    <source>
        <dbReference type="EMBL" id="KAF1838520.1"/>
    </source>
</evidence>
<name>A0A6A5KQW9_9PLEO</name>
<dbReference type="CDD" id="cd12148">
    <property type="entry name" value="fungal_TF_MHR"/>
    <property type="match status" value="1"/>
</dbReference>
<reference evidence="5" key="1">
    <citation type="submission" date="2020-01" db="EMBL/GenBank/DDBJ databases">
        <authorList>
            <consortium name="DOE Joint Genome Institute"/>
            <person name="Haridas S."/>
            <person name="Albert R."/>
            <person name="Binder M."/>
            <person name="Bloem J."/>
            <person name="Labutti K."/>
            <person name="Salamov A."/>
            <person name="Andreopoulos B."/>
            <person name="Baker S.E."/>
            <person name="Barry K."/>
            <person name="Bills G."/>
            <person name="Bluhm B.H."/>
            <person name="Cannon C."/>
            <person name="Castanera R."/>
            <person name="Culley D.E."/>
            <person name="Daum C."/>
            <person name="Ezra D."/>
            <person name="Gonzalez J.B."/>
            <person name="Henrissat B."/>
            <person name="Kuo A."/>
            <person name="Liang C."/>
            <person name="Lipzen A."/>
            <person name="Lutzoni F."/>
            <person name="Magnuson J."/>
            <person name="Mondo S."/>
            <person name="Nolan M."/>
            <person name="Ohm R."/>
            <person name="Pangilinan J."/>
            <person name="Park H.-J."/>
            <person name="Ramirez L."/>
            <person name="Alfaro M."/>
            <person name="Sun H."/>
            <person name="Tritt A."/>
            <person name="Yoshinaga Y."/>
            <person name="Zwiers L.-H."/>
            <person name="Turgeon B.G."/>
            <person name="Goodwin S.B."/>
            <person name="Spatafora J.W."/>
            <person name="Crous P.W."/>
            <person name="Grigoriev I.V."/>
        </authorList>
    </citation>
    <scope>NUCLEOTIDE SEQUENCE</scope>
    <source>
        <strain evidence="5">P77</strain>
    </source>
</reference>
<keyword evidence="3" id="KW-1133">Transmembrane helix</keyword>
<evidence type="ECO:0000259" key="4">
    <source>
        <dbReference type="PROSITE" id="PS50048"/>
    </source>
</evidence>
<feature type="compositionally biased region" description="Basic and acidic residues" evidence="2">
    <location>
        <begin position="130"/>
        <end position="144"/>
    </location>
</feature>
<dbReference type="InterPro" id="IPR053181">
    <property type="entry name" value="EcdB-like_regulator"/>
</dbReference>
<dbReference type="PROSITE" id="PS00463">
    <property type="entry name" value="ZN2_CY6_FUNGAL_1"/>
    <property type="match status" value="1"/>
</dbReference>
<dbReference type="InterPro" id="IPR036864">
    <property type="entry name" value="Zn2-C6_fun-type_DNA-bd_sf"/>
</dbReference>
<accession>A0A6A5KQW9</accession>
<dbReference type="CDD" id="cd00067">
    <property type="entry name" value="GAL4"/>
    <property type="match status" value="1"/>
</dbReference>
<protein>
    <recommendedName>
        <fullName evidence="4">Zn(2)-C6 fungal-type domain-containing protein</fullName>
    </recommendedName>
</protein>
<evidence type="ECO:0000313" key="6">
    <source>
        <dbReference type="Proteomes" id="UP000800040"/>
    </source>
</evidence>
<feature type="transmembrane region" description="Helical" evidence="3">
    <location>
        <begin position="564"/>
        <end position="586"/>
    </location>
</feature>
<dbReference type="AlphaFoldDB" id="A0A6A5KQW9"/>
<keyword evidence="3" id="KW-0812">Transmembrane</keyword>
<dbReference type="GO" id="GO:0000981">
    <property type="term" value="F:DNA-binding transcription factor activity, RNA polymerase II-specific"/>
    <property type="evidence" value="ECO:0007669"/>
    <property type="project" value="InterPro"/>
</dbReference>
<dbReference type="GO" id="GO:0008270">
    <property type="term" value="F:zinc ion binding"/>
    <property type="evidence" value="ECO:0007669"/>
    <property type="project" value="InterPro"/>
</dbReference>
<evidence type="ECO:0000256" key="3">
    <source>
        <dbReference type="SAM" id="Phobius"/>
    </source>
</evidence>
<sequence>MAEKRKLGESPGSDQSRPPLDDRRPSTSSPQHSPTVVENYPRKRIAIACNVCRFRKTRCDAQKPSCGFCTELGIECAYRKPTVGDRTKSAAPPPEALSNIEKRLAQLEAKLESTQQSAHSPAILSPDASNHSDIHPPPRSESRHSSVNRVATDTTNSLNASLPLAAAPIGYNFAYRQTSTEGRTPRPSLITFRAPPYLNVESWDYSAAFYDDEISAGEQLADQCEAIVLRPVDLFRRTCRRYQQSFVENFLRWTPIFDQRTCVSVIDQAHSSAFAYSNATTCLAFLILAIGAISEDRHDNDDLTQGLEYFARGCHILERMALRIGNLEVLQCRILQASYFKFAIRPLQTWNSITQAARDCMHILSSGIVQRFSPAGQEAFNRAFWACSTLLHELEATCKMHPIGLRHFHELVPLPQFEEEDSNFYFFLAQICLRKFLTQSLEVVGYLTGQVIYVPVVTGELRKQVREWYDHLPLVVRFPLEATPLFDSRKSFLRVQYLGLQVVLSWPSVLKVLEWSHGETPIPDPEAEVATRDQARHCMKTSALLLSVADEQLMGRKMGTDFTLFPTFACLGILLVAFNHPALAYIEETRQERHIRTGYDILRPWAHLPLVRRAMERARILMQQNNLAHIFHHHADESPSSLAGISPPVIASHDWRSPQSGYNMKP</sequence>
<dbReference type="PANTHER" id="PTHR47785">
    <property type="entry name" value="ZN(II)2CYS6 TRANSCRIPTION FACTOR (EUROFUNG)-RELATED-RELATED"/>
    <property type="match status" value="1"/>
</dbReference>
<dbReference type="Pfam" id="PF00172">
    <property type="entry name" value="Zn_clus"/>
    <property type="match status" value="1"/>
</dbReference>
<dbReference type="InterPro" id="IPR001138">
    <property type="entry name" value="Zn2Cys6_DnaBD"/>
</dbReference>
<feature type="domain" description="Zn(2)-C6 fungal-type" evidence="4">
    <location>
        <begin position="48"/>
        <end position="78"/>
    </location>
</feature>
<keyword evidence="1" id="KW-0539">Nucleus</keyword>
<feature type="region of interest" description="Disordered" evidence="2">
    <location>
        <begin position="110"/>
        <end position="149"/>
    </location>
</feature>
<evidence type="ECO:0000256" key="2">
    <source>
        <dbReference type="SAM" id="MobiDB-lite"/>
    </source>
</evidence>
<dbReference type="EMBL" id="ML975251">
    <property type="protein sequence ID" value="KAF1838520.1"/>
    <property type="molecule type" value="Genomic_DNA"/>
</dbReference>
<dbReference type="Gene3D" id="4.10.240.10">
    <property type="entry name" value="Zn(2)-C6 fungal-type DNA-binding domain"/>
    <property type="match status" value="1"/>
</dbReference>
<feature type="region of interest" description="Disordered" evidence="2">
    <location>
        <begin position="1"/>
        <end position="39"/>
    </location>
</feature>
<keyword evidence="6" id="KW-1185">Reference proteome</keyword>
<gene>
    <name evidence="5" type="ORF">BDW02DRAFT_389372</name>
</gene>
<dbReference type="PROSITE" id="PS50048">
    <property type="entry name" value="ZN2_CY6_FUNGAL_2"/>
    <property type="match status" value="1"/>
</dbReference>
<evidence type="ECO:0000256" key="1">
    <source>
        <dbReference type="ARBA" id="ARBA00023242"/>
    </source>
</evidence>